<proteinExistence type="predicted"/>
<dbReference type="AlphaFoldDB" id="A0A8H7CET5"/>
<evidence type="ECO:0000313" key="1">
    <source>
        <dbReference type="EMBL" id="KAF7333821.1"/>
    </source>
</evidence>
<dbReference type="Proteomes" id="UP000620124">
    <property type="component" value="Unassembled WGS sequence"/>
</dbReference>
<reference evidence="1" key="1">
    <citation type="submission" date="2020-05" db="EMBL/GenBank/DDBJ databases">
        <title>Mycena genomes resolve the evolution of fungal bioluminescence.</title>
        <authorList>
            <person name="Tsai I.J."/>
        </authorList>
    </citation>
    <scope>NUCLEOTIDE SEQUENCE</scope>
    <source>
        <strain evidence="1">CCC161011</strain>
    </source>
</reference>
<dbReference type="EMBL" id="JACAZI010000028">
    <property type="protein sequence ID" value="KAF7333821.1"/>
    <property type="molecule type" value="Genomic_DNA"/>
</dbReference>
<name>A0A8H7CET5_9AGAR</name>
<comment type="caution">
    <text evidence="1">The sequence shown here is derived from an EMBL/GenBank/DDBJ whole genome shotgun (WGS) entry which is preliminary data.</text>
</comment>
<organism evidence="1 2">
    <name type="scientific">Mycena venus</name>
    <dbReference type="NCBI Taxonomy" id="2733690"/>
    <lineage>
        <taxon>Eukaryota</taxon>
        <taxon>Fungi</taxon>
        <taxon>Dikarya</taxon>
        <taxon>Basidiomycota</taxon>
        <taxon>Agaricomycotina</taxon>
        <taxon>Agaricomycetes</taxon>
        <taxon>Agaricomycetidae</taxon>
        <taxon>Agaricales</taxon>
        <taxon>Marasmiineae</taxon>
        <taxon>Mycenaceae</taxon>
        <taxon>Mycena</taxon>
    </lineage>
</organism>
<evidence type="ECO:0000313" key="2">
    <source>
        <dbReference type="Proteomes" id="UP000620124"/>
    </source>
</evidence>
<keyword evidence="2" id="KW-1185">Reference proteome</keyword>
<protein>
    <submittedName>
        <fullName evidence="1">Uncharacterized protein</fullName>
    </submittedName>
</protein>
<gene>
    <name evidence="1" type="ORF">MVEN_02339000</name>
</gene>
<accession>A0A8H7CET5</accession>
<sequence length="155" mass="17095">MRFVNVLSTPSSTPVNPPRPSLLPHFDAARCLYAPAADGAPLGLFLVGVTTILKHSLRRVALAAFSRSHRNRHRPTIPSESKKRTQKMTCLPLSLTRRPRASEPDEMYSPSLSLSNGCVGSVHTPLFAAGRMEMACLADFQFFLLVFPDFLFSLP</sequence>